<dbReference type="PANTHER" id="PTHR23020">
    <property type="entry name" value="UNCHARACTERIZED NUCLEAR HORMONE RECEPTOR-RELATED"/>
    <property type="match status" value="1"/>
</dbReference>
<dbReference type="EMBL" id="JAPJDO010000013">
    <property type="protein sequence ID" value="MCX2938253.1"/>
    <property type="molecule type" value="Genomic_DNA"/>
</dbReference>
<dbReference type="InterPro" id="IPR015897">
    <property type="entry name" value="CHK_kinase-like"/>
</dbReference>
<accession>A0ABT3SFG3</accession>
<proteinExistence type="predicted"/>
<dbReference type="InterPro" id="IPR011009">
    <property type="entry name" value="Kinase-like_dom_sf"/>
</dbReference>
<dbReference type="SUPFAM" id="SSF56112">
    <property type="entry name" value="Protein kinase-like (PK-like)"/>
    <property type="match status" value="1"/>
</dbReference>
<feature type="domain" description="CHK kinase-like" evidence="1">
    <location>
        <begin position="124"/>
        <end position="302"/>
    </location>
</feature>
<dbReference type="PANTHER" id="PTHR23020:SF41">
    <property type="entry name" value="AMINOGLYCOSIDE PHOSPHOTRANSFERASE DOMAIN-CONTAINING PROTEIN"/>
    <property type="match status" value="1"/>
</dbReference>
<evidence type="ECO:0000259" key="1">
    <source>
        <dbReference type="SMART" id="SM00587"/>
    </source>
</evidence>
<dbReference type="InterPro" id="IPR002575">
    <property type="entry name" value="Aminoglycoside_PTrfase"/>
</dbReference>
<organism evidence="2 3">
    <name type="scientific">Mycobacterium pinniadriaticum</name>
    <dbReference type="NCBI Taxonomy" id="2994102"/>
    <lineage>
        <taxon>Bacteria</taxon>
        <taxon>Bacillati</taxon>
        <taxon>Actinomycetota</taxon>
        <taxon>Actinomycetes</taxon>
        <taxon>Mycobacteriales</taxon>
        <taxon>Mycobacteriaceae</taxon>
        <taxon>Mycobacterium</taxon>
    </lineage>
</organism>
<keyword evidence="3" id="KW-1185">Reference proteome</keyword>
<dbReference type="RefSeq" id="WP_265998086.1">
    <property type="nucleotide sequence ID" value="NZ_JAPJDN010000013.1"/>
</dbReference>
<sequence>MDAASPLARTVADLTPEWLTKVLVGSGALDGGFVDALDVALLGTGQAGSTVRVVPHYRGESARAPESVVVKLASLDETARRTGVMMGVYEAEVRFYRELAATVDITVPDCHLAEIDLENGWFTLVLSDLSAAAVVGDMVRGGSVDQAATALEELIKLQTPRWDDPKLASLNWLDPQRTKMIFTVFAQSVPVFLERFGSQLDHDEIELCERVAPRAPEWCDIAWSNGPFVIQHGDYRLDNMLFGTADSAPALTVIDWQASRLGPPLLDPAFYLGSCLSVSDRRDHELELLRDYHAGLVAHGVTDYSWNRCWDDYRLQCLYGLMAWAGSSTHVERTERGDALYLSGFRRHAAQALDLDAATLLG</sequence>
<evidence type="ECO:0000313" key="2">
    <source>
        <dbReference type="EMBL" id="MCX2938253.1"/>
    </source>
</evidence>
<dbReference type="Gene3D" id="3.90.1200.10">
    <property type="match status" value="1"/>
</dbReference>
<comment type="caution">
    <text evidence="2">The sequence shown here is derived from an EMBL/GenBank/DDBJ whole genome shotgun (WGS) entry which is preliminary data.</text>
</comment>
<evidence type="ECO:0000313" key="3">
    <source>
        <dbReference type="Proteomes" id="UP001300745"/>
    </source>
</evidence>
<gene>
    <name evidence="2" type="ORF">ORI27_16215</name>
</gene>
<dbReference type="Proteomes" id="UP001300745">
    <property type="component" value="Unassembled WGS sequence"/>
</dbReference>
<protein>
    <submittedName>
        <fullName evidence="2">Phosphotransferase</fullName>
    </submittedName>
</protein>
<dbReference type="SMART" id="SM00587">
    <property type="entry name" value="CHK"/>
    <property type="match status" value="1"/>
</dbReference>
<dbReference type="InterPro" id="IPR052961">
    <property type="entry name" value="Oxido-Kinase-like_Enzymes"/>
</dbReference>
<reference evidence="2 3" key="1">
    <citation type="submission" date="2022-11" db="EMBL/GenBank/DDBJ databases">
        <title>Mycobacterium sp. nov.</title>
        <authorList>
            <person name="Papic B."/>
            <person name="Spicic S."/>
            <person name="Duvnjak S."/>
        </authorList>
    </citation>
    <scope>NUCLEOTIDE SEQUENCE [LARGE SCALE GENOMIC DNA]</scope>
    <source>
        <strain evidence="2 3">CVI_P4</strain>
    </source>
</reference>
<dbReference type="Pfam" id="PF01636">
    <property type="entry name" value="APH"/>
    <property type="match status" value="1"/>
</dbReference>
<name>A0ABT3SFG3_9MYCO</name>